<proteinExistence type="predicted"/>
<feature type="transmembrane region" description="Helical" evidence="7">
    <location>
        <begin position="164"/>
        <end position="188"/>
    </location>
</feature>
<dbReference type="NCBIfam" id="NF004905">
    <property type="entry name" value="PRK06265.1-5"/>
    <property type="match status" value="1"/>
</dbReference>
<evidence type="ECO:0000256" key="4">
    <source>
        <dbReference type="ARBA" id="ARBA00022692"/>
    </source>
</evidence>
<dbReference type="AlphaFoldDB" id="D5ECD2"/>
<feature type="transmembrane region" description="Helical" evidence="7">
    <location>
        <begin position="6"/>
        <end position="28"/>
    </location>
</feature>
<accession>D5ECD2</accession>
<dbReference type="RefSeq" id="WP_013047480.1">
    <property type="nucleotide sequence ID" value="NC_014011.1"/>
</dbReference>
<dbReference type="GO" id="GO:0005886">
    <property type="term" value="C:plasma membrane"/>
    <property type="evidence" value="ECO:0007669"/>
    <property type="project" value="UniProtKB-SubCell"/>
</dbReference>
<dbReference type="STRING" id="572547.Amico_0066"/>
<dbReference type="InterPro" id="IPR002751">
    <property type="entry name" value="CbiM/NikMN"/>
</dbReference>
<dbReference type="GO" id="GO:0000041">
    <property type="term" value="P:transition metal ion transport"/>
    <property type="evidence" value="ECO:0007669"/>
    <property type="project" value="InterPro"/>
</dbReference>
<dbReference type="KEGG" id="aco:Amico_0066"/>
<dbReference type="Proteomes" id="UP000002366">
    <property type="component" value="Chromosome"/>
</dbReference>
<feature type="transmembrane region" description="Helical" evidence="7">
    <location>
        <begin position="129"/>
        <end position="152"/>
    </location>
</feature>
<keyword evidence="3" id="KW-1003">Cell membrane</keyword>
<dbReference type="EMBL" id="CP001997">
    <property type="protein sequence ID" value="ADE56214.1"/>
    <property type="molecule type" value="Genomic_DNA"/>
</dbReference>
<feature type="transmembrane region" description="Helical" evidence="7">
    <location>
        <begin position="35"/>
        <end position="56"/>
    </location>
</feature>
<dbReference type="eggNOG" id="COG0310">
    <property type="taxonomic scope" value="Bacteria"/>
</dbReference>
<evidence type="ECO:0000256" key="6">
    <source>
        <dbReference type="ARBA" id="ARBA00023136"/>
    </source>
</evidence>
<gene>
    <name evidence="8" type="ordered locus">Amico_0066</name>
</gene>
<keyword evidence="9" id="KW-1185">Reference proteome</keyword>
<keyword evidence="2" id="KW-0813">Transport</keyword>
<evidence type="ECO:0000256" key="3">
    <source>
        <dbReference type="ARBA" id="ARBA00022475"/>
    </source>
</evidence>
<evidence type="ECO:0000256" key="2">
    <source>
        <dbReference type="ARBA" id="ARBA00022448"/>
    </source>
</evidence>
<reference evidence="8 9" key="1">
    <citation type="journal article" date="2010" name="Stand. Genomic Sci.">
        <title>Complete genome sequence of Aminobacterium colombiense type strain (ALA-1).</title>
        <authorList>
            <person name="Chertkov O."/>
            <person name="Sikorski J."/>
            <person name="Brambilla E."/>
            <person name="Lapidus A."/>
            <person name="Copeland A."/>
            <person name="Glavina Del Rio T."/>
            <person name="Nolan M."/>
            <person name="Lucas S."/>
            <person name="Tice H."/>
            <person name="Cheng J.F."/>
            <person name="Han C."/>
            <person name="Detter J.C."/>
            <person name="Bruce D."/>
            <person name="Tapia R."/>
            <person name="Goodwin L."/>
            <person name="Pitluck S."/>
            <person name="Liolios K."/>
            <person name="Ivanova N."/>
            <person name="Mavromatis K."/>
            <person name="Ovchinnikova G."/>
            <person name="Pati A."/>
            <person name="Chen A."/>
            <person name="Palaniappan K."/>
            <person name="Land M."/>
            <person name="Hauser L."/>
            <person name="Chang Y.J."/>
            <person name="Jeffries C.D."/>
            <person name="Spring S."/>
            <person name="Rohde M."/>
            <person name="Goker M."/>
            <person name="Bristow J."/>
            <person name="Eisen J.A."/>
            <person name="Markowitz V."/>
            <person name="Hugenholtz P."/>
            <person name="Kyrpides N.C."/>
            <person name="Klenk H.P."/>
        </authorList>
    </citation>
    <scope>NUCLEOTIDE SEQUENCE [LARGE SCALE GENOMIC DNA]</scope>
    <source>
        <strain evidence="9">DSM 12261 / ALA-1</strain>
    </source>
</reference>
<dbReference type="Gene3D" id="1.10.1760.20">
    <property type="match status" value="1"/>
</dbReference>
<keyword evidence="4 7" id="KW-0812">Transmembrane</keyword>
<sequence>MHIAEGVLSLPVLLIGATGAAAGVAVGLKRIDAEMIPRAGIVSAALFVSSLIHVNIGPTSAHLVLNGIGGLILGMGLFPSYLVALFLQALLFQFGGVVVLGVNTCTMSLSGVLGGLLGRYVLHLGKPAWLAGALAGATGVAGAGIFTALALAGSGEVFFMTAKLILLAHIPIMGIESLIGVFVATYVFRTMPSLLEDWEKWK</sequence>
<keyword evidence="6 7" id="KW-0472">Membrane</keyword>
<dbReference type="HOGENOM" id="CLU_052508_1_0_0"/>
<dbReference type="PANTHER" id="PTHR34229:SF1">
    <property type="entry name" value="METAL TRANSPORT PROTEIN HI_1621-RELATED"/>
    <property type="match status" value="1"/>
</dbReference>
<dbReference type="OrthoDB" id="9809846at2"/>
<dbReference type="PANTHER" id="PTHR34229">
    <property type="entry name" value="METAL TRANSPORT PROTEIN HI_1621-RELATED"/>
    <property type="match status" value="1"/>
</dbReference>
<dbReference type="Pfam" id="PF01891">
    <property type="entry name" value="CbiM"/>
    <property type="match status" value="1"/>
</dbReference>
<evidence type="ECO:0000256" key="5">
    <source>
        <dbReference type="ARBA" id="ARBA00022989"/>
    </source>
</evidence>
<evidence type="ECO:0000313" key="9">
    <source>
        <dbReference type="Proteomes" id="UP000002366"/>
    </source>
</evidence>
<organism evidence="8 9">
    <name type="scientific">Aminobacterium colombiense (strain DSM 12261 / ALA-1)</name>
    <dbReference type="NCBI Taxonomy" id="572547"/>
    <lineage>
        <taxon>Bacteria</taxon>
        <taxon>Thermotogati</taxon>
        <taxon>Synergistota</taxon>
        <taxon>Synergistia</taxon>
        <taxon>Synergistales</taxon>
        <taxon>Aminobacteriaceae</taxon>
        <taxon>Aminobacterium</taxon>
    </lineage>
</organism>
<protein>
    <submittedName>
        <fullName evidence="8">Cobalamin (Vitamin B12) biosynthesis CbiM protein</fullName>
    </submittedName>
</protein>
<name>D5ECD2_AMICL</name>
<comment type="subcellular location">
    <subcellularLocation>
        <location evidence="1">Cell membrane</location>
        <topology evidence="1">Multi-pass membrane protein</topology>
    </subcellularLocation>
</comment>
<evidence type="ECO:0000256" key="1">
    <source>
        <dbReference type="ARBA" id="ARBA00004651"/>
    </source>
</evidence>
<feature type="transmembrane region" description="Helical" evidence="7">
    <location>
        <begin position="68"/>
        <end position="87"/>
    </location>
</feature>
<evidence type="ECO:0000256" key="7">
    <source>
        <dbReference type="SAM" id="Phobius"/>
    </source>
</evidence>
<feature type="transmembrane region" description="Helical" evidence="7">
    <location>
        <begin position="94"/>
        <end position="117"/>
    </location>
</feature>
<keyword evidence="5 7" id="KW-1133">Transmembrane helix</keyword>
<evidence type="ECO:0000313" key="8">
    <source>
        <dbReference type="EMBL" id="ADE56214.1"/>
    </source>
</evidence>